<dbReference type="EMBL" id="QGGU01000002">
    <property type="protein sequence ID" value="PWK53851.1"/>
    <property type="molecule type" value="Genomic_DNA"/>
</dbReference>
<dbReference type="Proteomes" id="UP000245790">
    <property type="component" value="Unassembled WGS sequence"/>
</dbReference>
<name>A0A316FYY0_9GAMM</name>
<gene>
    <name evidence="1" type="ORF">C8D97_102241</name>
</gene>
<evidence type="ECO:0000313" key="2">
    <source>
        <dbReference type="Proteomes" id="UP000245790"/>
    </source>
</evidence>
<protein>
    <submittedName>
        <fullName evidence="1">Uncharacterized protein</fullName>
    </submittedName>
</protein>
<comment type="caution">
    <text evidence="1">The sequence shown here is derived from an EMBL/GenBank/DDBJ whole genome shotgun (WGS) entry which is preliminary data.</text>
</comment>
<reference evidence="1 2" key="1">
    <citation type="submission" date="2018-05" db="EMBL/GenBank/DDBJ databases">
        <title>Genomic Encyclopedia of Type Strains, Phase IV (KMG-IV): sequencing the most valuable type-strain genomes for metagenomic binning, comparative biology and taxonomic classification.</title>
        <authorList>
            <person name="Goeker M."/>
        </authorList>
    </citation>
    <scope>NUCLEOTIDE SEQUENCE [LARGE SCALE GENOMIC DNA]</scope>
    <source>
        <strain evidence="1 2">DSM 25350</strain>
    </source>
</reference>
<keyword evidence="2" id="KW-1185">Reference proteome</keyword>
<dbReference type="RefSeq" id="WP_109761908.1">
    <property type="nucleotide sequence ID" value="NZ_QGGU01000002.1"/>
</dbReference>
<dbReference type="AlphaFoldDB" id="A0A316FYY0"/>
<sequence>MKNDVDKLLKSHQKLIQSDAKKVASHVQRELDDGWYINTIMLEGYDVPFKYKRQKKYKNLKGQRVNLTYYADQETVAGFEMEIMKVVRIKVS</sequence>
<proteinExistence type="predicted"/>
<dbReference type="OrthoDB" id="5822620at2"/>
<accession>A0A316FYY0</accession>
<organism evidence="1 2">
    <name type="scientific">Pleionea mediterranea</name>
    <dbReference type="NCBI Taxonomy" id="523701"/>
    <lineage>
        <taxon>Bacteria</taxon>
        <taxon>Pseudomonadati</taxon>
        <taxon>Pseudomonadota</taxon>
        <taxon>Gammaproteobacteria</taxon>
        <taxon>Oceanospirillales</taxon>
        <taxon>Pleioneaceae</taxon>
        <taxon>Pleionea</taxon>
    </lineage>
</organism>
<evidence type="ECO:0000313" key="1">
    <source>
        <dbReference type="EMBL" id="PWK53851.1"/>
    </source>
</evidence>